<protein>
    <recommendedName>
        <fullName evidence="3">RNA polymerase subunit sigma-70</fullName>
    </recommendedName>
</protein>
<dbReference type="Proteomes" id="UP000278886">
    <property type="component" value="Chromosome"/>
</dbReference>
<dbReference type="KEGG" id="lyd:D7I47_08980"/>
<evidence type="ECO:0000313" key="1">
    <source>
        <dbReference type="EMBL" id="AYF99521.1"/>
    </source>
</evidence>
<gene>
    <name evidence="1" type="ORF">D7I47_08980</name>
</gene>
<keyword evidence="2" id="KW-1185">Reference proteome</keyword>
<dbReference type="AlphaFoldDB" id="A0A387BC18"/>
<organism evidence="1 2">
    <name type="scientific">Protaetiibacter intestinalis</name>
    <dbReference type="NCBI Taxonomy" id="2419774"/>
    <lineage>
        <taxon>Bacteria</taxon>
        <taxon>Bacillati</taxon>
        <taxon>Actinomycetota</taxon>
        <taxon>Actinomycetes</taxon>
        <taxon>Micrococcales</taxon>
        <taxon>Microbacteriaceae</taxon>
        <taxon>Protaetiibacter</taxon>
    </lineage>
</organism>
<evidence type="ECO:0000313" key="2">
    <source>
        <dbReference type="Proteomes" id="UP000278886"/>
    </source>
</evidence>
<dbReference type="EMBL" id="CP032630">
    <property type="protein sequence ID" value="AYF99521.1"/>
    <property type="molecule type" value="Genomic_DNA"/>
</dbReference>
<evidence type="ECO:0008006" key="3">
    <source>
        <dbReference type="Google" id="ProtNLM"/>
    </source>
</evidence>
<dbReference type="OrthoDB" id="4979084at2"/>
<name>A0A387BC18_9MICO</name>
<accession>A0A387BC18</accession>
<sequence length="114" mass="12098">MVRRLRLAAESRDVGRLQELLAPNVAVVIESAEAGAVAPRVVMGRGGAASALVHGLGSHRGRRVVARSVNGQAGLLLSDDGRPSALVCVDFVGRLISVVWVRLHPELLRHGNRV</sequence>
<proteinExistence type="predicted"/>
<reference evidence="2" key="1">
    <citation type="submission" date="2018-09" db="EMBL/GenBank/DDBJ databases">
        <title>Genome sequencing of strain 2DFWR-13.</title>
        <authorList>
            <person name="Heo J."/>
            <person name="Kim S.-J."/>
            <person name="Kwon S.-W."/>
        </authorList>
    </citation>
    <scope>NUCLEOTIDE SEQUENCE [LARGE SCALE GENOMIC DNA]</scope>
    <source>
        <strain evidence="2">2DFWR-13</strain>
    </source>
</reference>